<keyword evidence="3" id="KW-1185">Reference proteome</keyword>
<feature type="transmembrane region" description="Helical" evidence="1">
    <location>
        <begin position="286"/>
        <end position="308"/>
    </location>
</feature>
<keyword evidence="1" id="KW-0812">Transmembrane</keyword>
<dbReference type="KEGG" id="vgu:HYG85_15045"/>
<evidence type="ECO:0000313" key="2">
    <source>
        <dbReference type="EMBL" id="QUH30162.1"/>
    </source>
</evidence>
<feature type="transmembrane region" description="Helical" evidence="1">
    <location>
        <begin position="187"/>
        <end position="206"/>
    </location>
</feature>
<feature type="transmembrane region" description="Helical" evidence="1">
    <location>
        <begin position="314"/>
        <end position="333"/>
    </location>
</feature>
<name>A0A8J8MC39_9FIRM</name>
<dbReference type="RefSeq" id="WP_212690371.1">
    <property type="nucleotide sequence ID" value="NZ_CP058561.1"/>
</dbReference>
<feature type="transmembrane region" description="Helical" evidence="1">
    <location>
        <begin position="227"/>
        <end position="247"/>
    </location>
</feature>
<dbReference type="EMBL" id="CP058561">
    <property type="protein sequence ID" value="QUH30162.1"/>
    <property type="molecule type" value="Genomic_DNA"/>
</dbReference>
<dbReference type="Proteomes" id="UP000677305">
    <property type="component" value="Chromosome"/>
</dbReference>
<accession>A0A8J8MC39</accession>
<evidence type="ECO:0000313" key="3">
    <source>
        <dbReference type="Proteomes" id="UP000677305"/>
    </source>
</evidence>
<feature type="transmembrane region" description="Helical" evidence="1">
    <location>
        <begin position="12"/>
        <end position="33"/>
    </location>
</feature>
<dbReference type="AlphaFoldDB" id="A0A8J8MC39"/>
<protein>
    <submittedName>
        <fullName evidence="2">ABC transporter permease</fullName>
    </submittedName>
</protein>
<keyword evidence="1" id="KW-1133">Transmembrane helix</keyword>
<keyword evidence="1" id="KW-0472">Membrane</keyword>
<reference evidence="2 3" key="1">
    <citation type="submission" date="2020-07" db="EMBL/GenBank/DDBJ databases">
        <title>Vallitalea guaymasensis genome.</title>
        <authorList>
            <person name="Postec A."/>
        </authorList>
    </citation>
    <scope>NUCLEOTIDE SEQUENCE [LARGE SCALE GENOMIC DNA]</scope>
    <source>
        <strain evidence="2 3">Ra1766G1</strain>
    </source>
</reference>
<proteinExistence type="predicted"/>
<feature type="transmembrane region" description="Helical" evidence="1">
    <location>
        <begin position="374"/>
        <end position="395"/>
    </location>
</feature>
<evidence type="ECO:0000256" key="1">
    <source>
        <dbReference type="SAM" id="Phobius"/>
    </source>
</evidence>
<gene>
    <name evidence="2" type="ORF">HYG85_15045</name>
</gene>
<organism evidence="2 3">
    <name type="scientific">Vallitalea guaymasensis</name>
    <dbReference type="NCBI Taxonomy" id="1185412"/>
    <lineage>
        <taxon>Bacteria</taxon>
        <taxon>Bacillati</taxon>
        <taxon>Bacillota</taxon>
        <taxon>Clostridia</taxon>
        <taxon>Lachnospirales</taxon>
        <taxon>Vallitaleaceae</taxon>
        <taxon>Vallitalea</taxon>
    </lineage>
</organism>
<sequence length="409" mass="47486">MLKLIHYEYRKLFFRRSILITIIIFSIIDIFKINNVYQQNSLLADKSTETSTKWENIYWELYNEFSGVITEDKIDKLLKIYRPLENEIADITASTRIDNPNTYTGNVYSDYYLLKWLYVQPMEYAYMYKSRANNIVNNARNNMKFFKKLGNEYEYKKNVITANLFAKRVISNFAYLEMYQSYLHYDFSILLILFLCLYGIVNVFVNEKESQMNILLSTSIYGGKRTTTAKIIATSTFIVGITLWFLILDFICFSIAFNSFVTINLPIYTIQNFLASSINITIGQYIVISGIFKMIGMLVIGMMFLFISEFFNNALVPFIINLSIILVIIFLCEKYRGSGYIINKVINPFILLINRELFGKIEFVNIFGVPMLSYIVAIVFAGCLLIISIILIYKVSKKNVVNIKKGGIS</sequence>